<name>A0ABU8YAP0_9MICO</name>
<protein>
    <recommendedName>
        <fullName evidence="4">Lipoprotein</fullName>
    </recommendedName>
</protein>
<gene>
    <name evidence="2" type="ORF">WMN62_10470</name>
</gene>
<organism evidence="2 3">
    <name type="scientific">Curtobacterium citreum</name>
    <dbReference type="NCBI Taxonomy" id="2036"/>
    <lineage>
        <taxon>Bacteria</taxon>
        <taxon>Bacillati</taxon>
        <taxon>Actinomycetota</taxon>
        <taxon>Actinomycetes</taxon>
        <taxon>Micrococcales</taxon>
        <taxon>Microbacteriaceae</taxon>
        <taxon>Curtobacterium</taxon>
    </lineage>
</organism>
<keyword evidence="3" id="KW-1185">Reference proteome</keyword>
<reference evidence="2 3" key="1">
    <citation type="submission" date="2024-03" db="EMBL/GenBank/DDBJ databases">
        <title>Whole genomes of four grape xylem sap localized bacterial endophytes.</title>
        <authorList>
            <person name="Kumar G."/>
            <person name="Savka M.A."/>
        </authorList>
    </citation>
    <scope>NUCLEOTIDE SEQUENCE [LARGE SCALE GENOMIC DNA]</scope>
    <source>
        <strain evidence="2 3">RIT_GXS8</strain>
    </source>
</reference>
<dbReference type="PROSITE" id="PS51257">
    <property type="entry name" value="PROKAR_LIPOPROTEIN"/>
    <property type="match status" value="1"/>
</dbReference>
<feature type="chain" id="PRO_5045137807" description="Lipoprotein" evidence="1">
    <location>
        <begin position="23"/>
        <end position="185"/>
    </location>
</feature>
<feature type="signal peptide" evidence="1">
    <location>
        <begin position="1"/>
        <end position="22"/>
    </location>
</feature>
<evidence type="ECO:0000313" key="3">
    <source>
        <dbReference type="Proteomes" id="UP001370299"/>
    </source>
</evidence>
<evidence type="ECO:0000256" key="1">
    <source>
        <dbReference type="SAM" id="SignalP"/>
    </source>
</evidence>
<dbReference type="RefSeq" id="WP_123313018.1">
    <property type="nucleotide sequence ID" value="NZ_JBBKAP010000057.1"/>
</dbReference>
<comment type="caution">
    <text evidence="2">The sequence shown here is derived from an EMBL/GenBank/DDBJ whole genome shotgun (WGS) entry which is preliminary data.</text>
</comment>
<dbReference type="EMBL" id="JBBLYY010000051">
    <property type="protein sequence ID" value="MEK0171895.1"/>
    <property type="molecule type" value="Genomic_DNA"/>
</dbReference>
<sequence length="185" mass="19147">MGMNRRIGMLLAGAALVTTALAGCASGGTDGSGDAGPTPTETTAATTPGTAACDLVTGRGSVTLEETADAYRIEWTGVPVDPDDNRTTYEVQLGNDEMQGGVDLYIQYDTVTGTTYGVMPQGSNAVDPIDGEPETSGDTIVGTFPKDDALTPTWWSPKYTVIDDSGATSTVCTDDGQVMDYEPLS</sequence>
<evidence type="ECO:0000313" key="2">
    <source>
        <dbReference type="EMBL" id="MEK0171895.1"/>
    </source>
</evidence>
<evidence type="ECO:0008006" key="4">
    <source>
        <dbReference type="Google" id="ProtNLM"/>
    </source>
</evidence>
<proteinExistence type="predicted"/>
<keyword evidence="1" id="KW-0732">Signal</keyword>
<dbReference type="Proteomes" id="UP001370299">
    <property type="component" value="Unassembled WGS sequence"/>
</dbReference>
<accession>A0ABU8YAP0</accession>